<accession>A0A6A4GSW3</accession>
<dbReference type="Proteomes" id="UP000799118">
    <property type="component" value="Unassembled WGS sequence"/>
</dbReference>
<gene>
    <name evidence="1" type="ORF">BT96DRAFT_947733</name>
</gene>
<protein>
    <submittedName>
        <fullName evidence="1">Uncharacterized protein</fullName>
    </submittedName>
</protein>
<proteinExistence type="predicted"/>
<reference evidence="1" key="1">
    <citation type="journal article" date="2019" name="Environ. Microbiol.">
        <title>Fungal ecological strategies reflected in gene transcription - a case study of two litter decomposers.</title>
        <authorList>
            <person name="Barbi F."/>
            <person name="Kohler A."/>
            <person name="Barry K."/>
            <person name="Baskaran P."/>
            <person name="Daum C."/>
            <person name="Fauchery L."/>
            <person name="Ihrmark K."/>
            <person name="Kuo A."/>
            <person name="LaButti K."/>
            <person name="Lipzen A."/>
            <person name="Morin E."/>
            <person name="Grigoriev I.V."/>
            <person name="Henrissat B."/>
            <person name="Lindahl B."/>
            <person name="Martin F."/>
        </authorList>
    </citation>
    <scope>NUCLEOTIDE SEQUENCE</scope>
    <source>
        <strain evidence="1">JB14</strain>
    </source>
</reference>
<evidence type="ECO:0000313" key="1">
    <source>
        <dbReference type="EMBL" id="KAE9388275.1"/>
    </source>
</evidence>
<evidence type="ECO:0000313" key="2">
    <source>
        <dbReference type="Proteomes" id="UP000799118"/>
    </source>
</evidence>
<sequence>MAKTWLVGKTCLKLTFQWDFGRSRTLSELGTTPASRLEPRFEIQDLFKTDRFKKASAKEHYSCKKLPEHRITRLARARLVKLQLGLEILSWLLKGRAGVIGIYWYRQQESLGACSQDGNIYVVILPPVLEFRRSVINLQHWYNKNLLRAEAVGSD</sequence>
<dbReference type="AlphaFoldDB" id="A0A6A4GSW3"/>
<dbReference type="EMBL" id="ML769752">
    <property type="protein sequence ID" value="KAE9388275.1"/>
    <property type="molecule type" value="Genomic_DNA"/>
</dbReference>
<organism evidence="1 2">
    <name type="scientific">Gymnopus androsaceus JB14</name>
    <dbReference type="NCBI Taxonomy" id="1447944"/>
    <lineage>
        <taxon>Eukaryota</taxon>
        <taxon>Fungi</taxon>
        <taxon>Dikarya</taxon>
        <taxon>Basidiomycota</taxon>
        <taxon>Agaricomycotina</taxon>
        <taxon>Agaricomycetes</taxon>
        <taxon>Agaricomycetidae</taxon>
        <taxon>Agaricales</taxon>
        <taxon>Marasmiineae</taxon>
        <taxon>Omphalotaceae</taxon>
        <taxon>Gymnopus</taxon>
    </lineage>
</organism>
<keyword evidence="2" id="KW-1185">Reference proteome</keyword>
<name>A0A6A4GSW3_9AGAR</name>